<keyword evidence="4 6" id="KW-1133">Transmembrane helix</keyword>
<organism evidence="7 8">
    <name type="scientific">Hyphopichia burtonii NRRL Y-1933</name>
    <dbReference type="NCBI Taxonomy" id="984485"/>
    <lineage>
        <taxon>Eukaryota</taxon>
        <taxon>Fungi</taxon>
        <taxon>Dikarya</taxon>
        <taxon>Ascomycota</taxon>
        <taxon>Saccharomycotina</taxon>
        <taxon>Pichiomycetes</taxon>
        <taxon>Debaryomycetaceae</taxon>
        <taxon>Hyphopichia</taxon>
    </lineage>
</organism>
<keyword evidence="8" id="KW-1185">Reference proteome</keyword>
<dbReference type="STRING" id="984485.A0A1E4RT92"/>
<feature type="transmembrane region" description="Helical" evidence="6">
    <location>
        <begin position="450"/>
        <end position="471"/>
    </location>
</feature>
<feature type="transmembrane region" description="Helical" evidence="6">
    <location>
        <begin position="325"/>
        <end position="347"/>
    </location>
</feature>
<evidence type="ECO:0000256" key="3">
    <source>
        <dbReference type="ARBA" id="ARBA00022692"/>
    </source>
</evidence>
<reference evidence="8" key="1">
    <citation type="submission" date="2016-05" db="EMBL/GenBank/DDBJ databases">
        <title>Comparative genomics of biotechnologically important yeasts.</title>
        <authorList>
            <consortium name="DOE Joint Genome Institute"/>
            <person name="Riley R."/>
            <person name="Haridas S."/>
            <person name="Wolfe K.H."/>
            <person name="Lopes M.R."/>
            <person name="Hittinger C.T."/>
            <person name="Goker M."/>
            <person name="Salamov A."/>
            <person name="Wisecaver J."/>
            <person name="Long T.M."/>
            <person name="Aerts A.L."/>
            <person name="Barry K."/>
            <person name="Choi C."/>
            <person name="Clum A."/>
            <person name="Coughlan A.Y."/>
            <person name="Deshpande S."/>
            <person name="Douglass A.P."/>
            <person name="Hanson S.J."/>
            <person name="Klenk H.-P."/>
            <person name="Labutti K."/>
            <person name="Lapidus A."/>
            <person name="Lindquist E."/>
            <person name="Lipzen A."/>
            <person name="Meier-Kolthoff J.P."/>
            <person name="Ohm R.A."/>
            <person name="Otillar R.P."/>
            <person name="Pangilinan J."/>
            <person name="Peng Y."/>
            <person name="Rokas A."/>
            <person name="Rosa C.A."/>
            <person name="Scheuner C."/>
            <person name="Sibirny A.A."/>
            <person name="Slot J.C."/>
            <person name="Stielow J.B."/>
            <person name="Sun H."/>
            <person name="Kurtzman C.P."/>
            <person name="Blackwell M."/>
            <person name="Grigoriev I.V."/>
            <person name="Jeffries T.W."/>
        </authorList>
    </citation>
    <scope>NUCLEOTIDE SEQUENCE [LARGE SCALE GENOMIC DNA]</scope>
    <source>
        <strain evidence="8">NRRL Y-1933</strain>
    </source>
</reference>
<dbReference type="SUPFAM" id="SSF103473">
    <property type="entry name" value="MFS general substrate transporter"/>
    <property type="match status" value="1"/>
</dbReference>
<dbReference type="InterPro" id="IPR011701">
    <property type="entry name" value="MFS"/>
</dbReference>
<feature type="transmembrane region" description="Helical" evidence="6">
    <location>
        <begin position="212"/>
        <end position="232"/>
    </location>
</feature>
<dbReference type="PANTHER" id="PTHR43791:SF29">
    <property type="entry name" value="MAJOR FACILITATOR SUPERFAMILY (MFS) PROFILE DOMAIN-CONTAINING PROTEIN"/>
    <property type="match status" value="1"/>
</dbReference>
<evidence type="ECO:0000256" key="1">
    <source>
        <dbReference type="ARBA" id="ARBA00004141"/>
    </source>
</evidence>
<proteinExistence type="predicted"/>
<keyword evidence="5 6" id="KW-0472">Membrane</keyword>
<evidence type="ECO:0000256" key="5">
    <source>
        <dbReference type="ARBA" id="ARBA00023136"/>
    </source>
</evidence>
<feature type="transmembrane region" description="Helical" evidence="6">
    <location>
        <begin position="84"/>
        <end position="102"/>
    </location>
</feature>
<dbReference type="GeneID" id="30997021"/>
<keyword evidence="2" id="KW-0813">Transport</keyword>
<feature type="transmembrane region" description="Helical" evidence="6">
    <location>
        <begin position="486"/>
        <end position="506"/>
    </location>
</feature>
<dbReference type="GO" id="GO:0016020">
    <property type="term" value="C:membrane"/>
    <property type="evidence" value="ECO:0007669"/>
    <property type="project" value="UniProtKB-SubCell"/>
</dbReference>
<dbReference type="FunFam" id="1.20.1250.20:FF:000106">
    <property type="entry name" value="MFS transporter, putative"/>
    <property type="match status" value="1"/>
</dbReference>
<comment type="subcellular location">
    <subcellularLocation>
        <location evidence="1">Membrane</location>
        <topology evidence="1">Multi-pass membrane protein</topology>
    </subcellularLocation>
</comment>
<feature type="transmembrane region" description="Helical" evidence="6">
    <location>
        <begin position="181"/>
        <end position="200"/>
    </location>
</feature>
<dbReference type="OrthoDB" id="1935484at2759"/>
<gene>
    <name evidence="7" type="ORF">HYPBUDRAFT_160169</name>
</gene>
<evidence type="ECO:0000256" key="4">
    <source>
        <dbReference type="ARBA" id="ARBA00022989"/>
    </source>
</evidence>
<evidence type="ECO:0000313" key="8">
    <source>
        <dbReference type="Proteomes" id="UP000095085"/>
    </source>
</evidence>
<dbReference type="RefSeq" id="XP_020079525.1">
    <property type="nucleotide sequence ID" value="XM_020222472.1"/>
</dbReference>
<dbReference type="AlphaFoldDB" id="A0A1E4RT92"/>
<sequence>MTDSKRIYNQSISSYAIWSDEEYVNDEDRIDPSPNPFLDDEEVTKYYTALYEQSDYECRHVFEPQLLWTVAEEKRIVSKLDGKIALFSCILFAALEICRLNIRQALSDDFLADLNLTTNDYNMGCTIFLVGFLLGEIPSSVLSKVVGVDRFVPFQIIAWSIVGMSQCFITGRKTFFLCRGLSSIFMSGLIPELVTAMSSYYKSNELSVRLSWFWTTLSCIEIFASIVSPLILKLRGTFGWEGWRFLFLIFNFSSFIIGLCSYCMLVPSPIETKSRFYPQGWFNNREVSIIVNRVLRDDPSKGDMNHRQSIEVKPLIRALLDYDLWPIYILGFIAFIPKSTIGSYLNIIMRNFGWSSSQINYFAIPHFILHIYFLLETTKISERFNQKALVALLSPTFQLPLVLLLNFWNGAMVNAWGTWAICTLIVGGPYIHAINVAWVSRNSGSIKTRAVASAMYNITVQLGSVVSANIYRQDDAPLYHRGNQQLLYLSLSVVPIILLVKAYYIWRNHTKRAHWQSMTPEEQSWYLNHTTDQGNKRLDFMFDS</sequence>
<evidence type="ECO:0000256" key="2">
    <source>
        <dbReference type="ARBA" id="ARBA00022448"/>
    </source>
</evidence>
<protein>
    <submittedName>
        <fullName evidence="7">MFS general substrate transporter</fullName>
    </submittedName>
</protein>
<accession>A0A1E4RT92</accession>
<feature type="transmembrane region" description="Helical" evidence="6">
    <location>
        <begin position="244"/>
        <end position="267"/>
    </location>
</feature>
<feature type="transmembrane region" description="Helical" evidence="6">
    <location>
        <begin position="388"/>
        <end position="409"/>
    </location>
</feature>
<dbReference type="Proteomes" id="UP000095085">
    <property type="component" value="Unassembled WGS sequence"/>
</dbReference>
<evidence type="ECO:0000256" key="6">
    <source>
        <dbReference type="SAM" id="Phobius"/>
    </source>
</evidence>
<name>A0A1E4RT92_9ASCO</name>
<feature type="transmembrane region" description="Helical" evidence="6">
    <location>
        <begin position="415"/>
        <end position="438"/>
    </location>
</feature>
<dbReference type="EMBL" id="KV454538">
    <property type="protein sequence ID" value="ODV70458.1"/>
    <property type="molecule type" value="Genomic_DNA"/>
</dbReference>
<dbReference type="Pfam" id="PF07690">
    <property type="entry name" value="MFS_1"/>
    <property type="match status" value="1"/>
</dbReference>
<dbReference type="PANTHER" id="PTHR43791">
    <property type="entry name" value="PERMEASE-RELATED"/>
    <property type="match status" value="1"/>
</dbReference>
<evidence type="ECO:0000313" key="7">
    <source>
        <dbReference type="EMBL" id="ODV70458.1"/>
    </source>
</evidence>
<dbReference type="GO" id="GO:0022857">
    <property type="term" value="F:transmembrane transporter activity"/>
    <property type="evidence" value="ECO:0007669"/>
    <property type="project" value="InterPro"/>
</dbReference>
<dbReference type="Gene3D" id="1.20.1250.20">
    <property type="entry name" value="MFS general substrate transporter like domains"/>
    <property type="match status" value="1"/>
</dbReference>
<dbReference type="InterPro" id="IPR036259">
    <property type="entry name" value="MFS_trans_sf"/>
</dbReference>
<keyword evidence="3 6" id="KW-0812">Transmembrane</keyword>